<sequence length="295" mass="33001">MTASSESATFESASLETTSFEDRYFSGAALYGDDFDAARIAGWYGVAARNLEEEFARTAPDRPGYRYEYHALNHRHAFRFLAGRRFRQALAFGCAAGDDVAPIAGQVERFLAVEPIERFWKSDIAGTPVEYRRPTLGGRIDCADGANDLTVCLHTLHHIPNAGALLAEFARVTAPGGLFILREPISTMGDWRRPRRGLTANERGFPVAWLEERFARLGFTVRQRRFCSFPLTERLGPLLGVPLPYGNPLLVRLDEAACALTRWNIAYHRDSLRRKFAPGAAYYVLERATTTPARP</sequence>
<dbReference type="InterPro" id="IPR029063">
    <property type="entry name" value="SAM-dependent_MTases_sf"/>
</dbReference>
<dbReference type="Pfam" id="PF08241">
    <property type="entry name" value="Methyltransf_11"/>
    <property type="match status" value="1"/>
</dbReference>
<dbReference type="GO" id="GO:0032259">
    <property type="term" value="P:methylation"/>
    <property type="evidence" value="ECO:0007669"/>
    <property type="project" value="UniProtKB-KW"/>
</dbReference>
<gene>
    <name evidence="2" type="ORF">D3869_12595</name>
</gene>
<dbReference type="Gene3D" id="3.40.50.150">
    <property type="entry name" value="Vaccinia Virus protein VP39"/>
    <property type="match status" value="1"/>
</dbReference>
<dbReference type="EMBL" id="CP032345">
    <property type="protein sequence ID" value="QCO16003.1"/>
    <property type="molecule type" value="Genomic_DNA"/>
</dbReference>
<name>A0A4D8R5G1_AZOBR</name>
<keyword evidence="2" id="KW-0489">Methyltransferase</keyword>
<dbReference type="GO" id="GO:0008757">
    <property type="term" value="F:S-adenosylmethionine-dependent methyltransferase activity"/>
    <property type="evidence" value="ECO:0007669"/>
    <property type="project" value="InterPro"/>
</dbReference>
<dbReference type="SUPFAM" id="SSF53335">
    <property type="entry name" value="S-adenosyl-L-methionine-dependent methyltransferases"/>
    <property type="match status" value="1"/>
</dbReference>
<organism evidence="2 3">
    <name type="scientific">Azospirillum brasilense</name>
    <dbReference type="NCBI Taxonomy" id="192"/>
    <lineage>
        <taxon>Bacteria</taxon>
        <taxon>Pseudomonadati</taxon>
        <taxon>Pseudomonadota</taxon>
        <taxon>Alphaproteobacteria</taxon>
        <taxon>Rhodospirillales</taxon>
        <taxon>Azospirillaceae</taxon>
        <taxon>Azospirillum</taxon>
    </lineage>
</organism>
<evidence type="ECO:0000259" key="1">
    <source>
        <dbReference type="Pfam" id="PF08241"/>
    </source>
</evidence>
<proteinExistence type="predicted"/>
<dbReference type="RefSeq" id="WP_137140322.1">
    <property type="nucleotide sequence ID" value="NZ_CP032345.1"/>
</dbReference>
<accession>A0A4D8R5G1</accession>
<dbReference type="InterPro" id="IPR013216">
    <property type="entry name" value="Methyltransf_11"/>
</dbReference>
<keyword evidence="2" id="KW-0808">Transferase</keyword>
<evidence type="ECO:0000313" key="2">
    <source>
        <dbReference type="EMBL" id="QCO16003.1"/>
    </source>
</evidence>
<evidence type="ECO:0000313" key="3">
    <source>
        <dbReference type="Proteomes" id="UP000298693"/>
    </source>
</evidence>
<dbReference type="AlphaFoldDB" id="A0A4D8R5G1"/>
<dbReference type="Proteomes" id="UP000298693">
    <property type="component" value="Chromosome"/>
</dbReference>
<feature type="domain" description="Methyltransferase type 11" evidence="1">
    <location>
        <begin position="90"/>
        <end position="181"/>
    </location>
</feature>
<reference evidence="2 3" key="1">
    <citation type="submission" date="2018-09" db="EMBL/GenBank/DDBJ databases">
        <title>Whole genome based analysis of evolution and adaptive divergence in Indian and Brazilian strains of Azospirillum brasilense.</title>
        <authorList>
            <person name="Singh C."/>
            <person name="Tripathi A.K."/>
        </authorList>
    </citation>
    <scope>NUCLEOTIDE SEQUENCE [LARGE SCALE GENOMIC DNA]</scope>
    <source>
        <strain evidence="2 3">MTCC4039</strain>
    </source>
</reference>
<protein>
    <submittedName>
        <fullName evidence="2">Methyltransferase domain-containing protein</fullName>
    </submittedName>
</protein>